<accession>A0A5B7JYR9</accession>
<evidence type="ECO:0000313" key="2">
    <source>
        <dbReference type="EMBL" id="MPD03202.1"/>
    </source>
</evidence>
<gene>
    <name evidence="2" type="ORF">E2C01_098827</name>
</gene>
<name>A0A5B7JYR9_PORTR</name>
<dbReference type="Proteomes" id="UP000324222">
    <property type="component" value="Unassembled WGS sequence"/>
</dbReference>
<comment type="caution">
    <text evidence="2">The sequence shown here is derived from an EMBL/GenBank/DDBJ whole genome shotgun (WGS) entry which is preliminary data.</text>
</comment>
<proteinExistence type="predicted"/>
<dbReference type="AlphaFoldDB" id="A0A5B7JYR9"/>
<evidence type="ECO:0000313" key="3">
    <source>
        <dbReference type="Proteomes" id="UP000324222"/>
    </source>
</evidence>
<reference evidence="2 3" key="1">
    <citation type="submission" date="2019-05" db="EMBL/GenBank/DDBJ databases">
        <title>Another draft genome of Portunus trituberculatus and its Hox gene families provides insights of decapod evolution.</title>
        <authorList>
            <person name="Jeong J.-H."/>
            <person name="Song I."/>
            <person name="Kim S."/>
            <person name="Choi T."/>
            <person name="Kim D."/>
            <person name="Ryu S."/>
            <person name="Kim W."/>
        </authorList>
    </citation>
    <scope>NUCLEOTIDE SEQUENCE [LARGE SCALE GENOMIC DNA]</scope>
    <source>
        <tissue evidence="2">Muscle</tissue>
    </source>
</reference>
<protein>
    <submittedName>
        <fullName evidence="2">Uncharacterized protein</fullName>
    </submittedName>
</protein>
<organism evidence="2 3">
    <name type="scientific">Portunus trituberculatus</name>
    <name type="common">Swimming crab</name>
    <name type="synonym">Neptunus trituberculatus</name>
    <dbReference type="NCBI Taxonomy" id="210409"/>
    <lineage>
        <taxon>Eukaryota</taxon>
        <taxon>Metazoa</taxon>
        <taxon>Ecdysozoa</taxon>
        <taxon>Arthropoda</taxon>
        <taxon>Crustacea</taxon>
        <taxon>Multicrustacea</taxon>
        <taxon>Malacostraca</taxon>
        <taxon>Eumalacostraca</taxon>
        <taxon>Eucarida</taxon>
        <taxon>Decapoda</taxon>
        <taxon>Pleocyemata</taxon>
        <taxon>Brachyura</taxon>
        <taxon>Eubrachyura</taxon>
        <taxon>Portunoidea</taxon>
        <taxon>Portunidae</taxon>
        <taxon>Portuninae</taxon>
        <taxon>Portunus</taxon>
    </lineage>
</organism>
<feature type="region of interest" description="Disordered" evidence="1">
    <location>
        <begin position="41"/>
        <end position="67"/>
    </location>
</feature>
<sequence>MIPSKTLEQWFSNLSNLCPYHTATYTCDSVSRDQYVRRSDRRKQHTALIFHPRPLPPQQQQTRAERH</sequence>
<keyword evidence="3" id="KW-1185">Reference proteome</keyword>
<dbReference type="EMBL" id="VSRR010135139">
    <property type="protein sequence ID" value="MPD03202.1"/>
    <property type="molecule type" value="Genomic_DNA"/>
</dbReference>
<evidence type="ECO:0000256" key="1">
    <source>
        <dbReference type="SAM" id="MobiDB-lite"/>
    </source>
</evidence>